<organism evidence="1 2">
    <name type="scientific">Candidatus Azambacteria bacterium GW2011_GWA1_44_9</name>
    <dbReference type="NCBI Taxonomy" id="1618610"/>
    <lineage>
        <taxon>Bacteria</taxon>
        <taxon>Candidatus Azamiibacteriota</taxon>
    </lineage>
</organism>
<protein>
    <submittedName>
        <fullName evidence="1">Uncharacterized protein</fullName>
    </submittedName>
</protein>
<evidence type="ECO:0000313" key="1">
    <source>
        <dbReference type="EMBL" id="KKT81330.1"/>
    </source>
</evidence>
<evidence type="ECO:0000313" key="2">
    <source>
        <dbReference type="Proteomes" id="UP000034595"/>
    </source>
</evidence>
<gene>
    <name evidence="1" type="ORF">UW78_C0012G0007</name>
</gene>
<dbReference type="Proteomes" id="UP000034595">
    <property type="component" value="Unassembled WGS sequence"/>
</dbReference>
<comment type="caution">
    <text evidence="1">The sequence shown here is derived from an EMBL/GenBank/DDBJ whole genome shotgun (WGS) entry which is preliminary data.</text>
</comment>
<reference evidence="1 2" key="1">
    <citation type="journal article" date="2015" name="Nature">
        <title>rRNA introns, odd ribosomes, and small enigmatic genomes across a large radiation of phyla.</title>
        <authorList>
            <person name="Brown C.T."/>
            <person name="Hug L.A."/>
            <person name="Thomas B.C."/>
            <person name="Sharon I."/>
            <person name="Castelle C.J."/>
            <person name="Singh A."/>
            <person name="Wilkins M.J."/>
            <person name="Williams K.H."/>
            <person name="Banfield J.F."/>
        </authorList>
    </citation>
    <scope>NUCLEOTIDE SEQUENCE [LARGE SCALE GENOMIC DNA]</scope>
</reference>
<name>A0A0G1KCN9_9BACT</name>
<dbReference type="EMBL" id="LCJQ01000012">
    <property type="protein sequence ID" value="KKT81330.1"/>
    <property type="molecule type" value="Genomic_DNA"/>
</dbReference>
<dbReference type="AlphaFoldDB" id="A0A0G1KCN9"/>
<sequence length="144" mass="16526">MSKYDLRKKRGDNTDPYSFQNKIVLRYIKYLYPGRGRVSAIIVYCTICWIVSDFSKDDPKHRVSNWPKTISTYSGVGKGTAQKYIKEFVKQGLIKYPMIRNEKGQWNKREIIIPAEIPQGAIELATERRKAKSGSTSTGETNTL</sequence>
<accession>A0A0G1KCN9</accession>
<proteinExistence type="predicted"/>